<organism evidence="2 3">
    <name type="scientific">Methylopila jiangsuensis</name>
    <dbReference type="NCBI Taxonomy" id="586230"/>
    <lineage>
        <taxon>Bacteria</taxon>
        <taxon>Pseudomonadati</taxon>
        <taxon>Pseudomonadota</taxon>
        <taxon>Alphaproteobacteria</taxon>
        <taxon>Hyphomicrobiales</taxon>
        <taxon>Methylopilaceae</taxon>
        <taxon>Methylopila</taxon>
    </lineage>
</organism>
<dbReference type="Proteomes" id="UP001143364">
    <property type="component" value="Unassembled WGS sequence"/>
</dbReference>
<evidence type="ECO:0000313" key="2">
    <source>
        <dbReference type="EMBL" id="GLK77832.1"/>
    </source>
</evidence>
<reference evidence="2" key="2">
    <citation type="submission" date="2023-01" db="EMBL/GenBank/DDBJ databases">
        <authorList>
            <person name="Sun Q."/>
            <person name="Evtushenko L."/>
        </authorList>
    </citation>
    <scope>NUCLEOTIDE SEQUENCE</scope>
    <source>
        <strain evidence="2">VKM B-2555</strain>
    </source>
</reference>
<name>A0A9W6N536_9HYPH</name>
<dbReference type="PANTHER" id="PTHR30543:SF21">
    <property type="entry name" value="NAD(P)H-DEPENDENT FMN REDUCTASE LOT6"/>
    <property type="match status" value="1"/>
</dbReference>
<evidence type="ECO:0000259" key="1">
    <source>
        <dbReference type="Pfam" id="PF03358"/>
    </source>
</evidence>
<dbReference type="InterPro" id="IPR050712">
    <property type="entry name" value="NAD(P)H-dep_reductase"/>
</dbReference>
<protein>
    <submittedName>
        <fullName evidence="2">FMN reductase</fullName>
    </submittedName>
</protein>
<dbReference type="GO" id="GO:0005829">
    <property type="term" value="C:cytosol"/>
    <property type="evidence" value="ECO:0007669"/>
    <property type="project" value="TreeGrafter"/>
</dbReference>
<dbReference type="PANTHER" id="PTHR30543">
    <property type="entry name" value="CHROMATE REDUCTASE"/>
    <property type="match status" value="1"/>
</dbReference>
<proteinExistence type="predicted"/>
<dbReference type="InterPro" id="IPR029039">
    <property type="entry name" value="Flavoprotein-like_sf"/>
</dbReference>
<feature type="domain" description="NADPH-dependent FMN reductase-like" evidence="1">
    <location>
        <begin position="7"/>
        <end position="135"/>
    </location>
</feature>
<accession>A0A9W6N536</accession>
<dbReference type="RefSeq" id="WP_271205668.1">
    <property type="nucleotide sequence ID" value="NZ_BSFK01000016.1"/>
</dbReference>
<comment type="caution">
    <text evidence="2">The sequence shown here is derived from an EMBL/GenBank/DDBJ whole genome shotgun (WGS) entry which is preliminary data.</text>
</comment>
<dbReference type="AlphaFoldDB" id="A0A9W6N536"/>
<dbReference type="EMBL" id="BSFK01000016">
    <property type="protein sequence ID" value="GLK77832.1"/>
    <property type="molecule type" value="Genomic_DNA"/>
</dbReference>
<dbReference type="Gene3D" id="3.40.50.360">
    <property type="match status" value="1"/>
</dbReference>
<dbReference type="Pfam" id="PF03358">
    <property type="entry name" value="FMN_red"/>
    <property type="match status" value="1"/>
</dbReference>
<evidence type="ECO:0000313" key="3">
    <source>
        <dbReference type="Proteomes" id="UP001143364"/>
    </source>
</evidence>
<keyword evidence="3" id="KW-1185">Reference proteome</keyword>
<sequence length="181" mass="19643">MRTPLHLALIYGSARPGRLCDAVGSWAEAEIRRAGGFTTEVTDPRTALDDEPALREALTRADGFVVVTPEYNHSFAAPLKALIDAADVEWGAKPAAFVSYGGLSGGLRAVEQLRLVFAELHVVGVAESVALPDAWNRFDGAGRMLEPERPRRAMGRMLGRLRWWGEALKAARSAEIFTEAA</sequence>
<gene>
    <name evidence="2" type="ORF">GCM10008171_30860</name>
</gene>
<dbReference type="GO" id="GO:0016491">
    <property type="term" value="F:oxidoreductase activity"/>
    <property type="evidence" value="ECO:0007669"/>
    <property type="project" value="InterPro"/>
</dbReference>
<dbReference type="GO" id="GO:0010181">
    <property type="term" value="F:FMN binding"/>
    <property type="evidence" value="ECO:0007669"/>
    <property type="project" value="TreeGrafter"/>
</dbReference>
<reference evidence="2" key="1">
    <citation type="journal article" date="2014" name="Int. J. Syst. Evol. Microbiol.">
        <title>Complete genome sequence of Corynebacterium casei LMG S-19264T (=DSM 44701T), isolated from a smear-ripened cheese.</title>
        <authorList>
            <consortium name="US DOE Joint Genome Institute (JGI-PGF)"/>
            <person name="Walter F."/>
            <person name="Albersmeier A."/>
            <person name="Kalinowski J."/>
            <person name="Ruckert C."/>
        </authorList>
    </citation>
    <scope>NUCLEOTIDE SEQUENCE</scope>
    <source>
        <strain evidence="2">VKM B-2555</strain>
    </source>
</reference>
<dbReference type="SUPFAM" id="SSF52218">
    <property type="entry name" value="Flavoproteins"/>
    <property type="match status" value="1"/>
</dbReference>
<dbReference type="InterPro" id="IPR005025">
    <property type="entry name" value="FMN_Rdtase-like_dom"/>
</dbReference>